<protein>
    <submittedName>
        <fullName evidence="1">Uncharacterized protein</fullName>
    </submittedName>
</protein>
<proteinExistence type="predicted"/>
<dbReference type="AlphaFoldDB" id="A0AAV0FLE6"/>
<accession>A0AAV0FLE6</accession>
<evidence type="ECO:0000313" key="2">
    <source>
        <dbReference type="Proteomes" id="UP001152523"/>
    </source>
</evidence>
<name>A0AAV0FLE6_9ASTE</name>
<dbReference type="EMBL" id="CAMAPF010000992">
    <property type="protein sequence ID" value="CAH9136067.1"/>
    <property type="molecule type" value="Genomic_DNA"/>
</dbReference>
<organism evidence="1 2">
    <name type="scientific">Cuscuta epithymum</name>
    <dbReference type="NCBI Taxonomy" id="186058"/>
    <lineage>
        <taxon>Eukaryota</taxon>
        <taxon>Viridiplantae</taxon>
        <taxon>Streptophyta</taxon>
        <taxon>Embryophyta</taxon>
        <taxon>Tracheophyta</taxon>
        <taxon>Spermatophyta</taxon>
        <taxon>Magnoliopsida</taxon>
        <taxon>eudicotyledons</taxon>
        <taxon>Gunneridae</taxon>
        <taxon>Pentapetalae</taxon>
        <taxon>asterids</taxon>
        <taxon>lamiids</taxon>
        <taxon>Solanales</taxon>
        <taxon>Convolvulaceae</taxon>
        <taxon>Cuscuteae</taxon>
        <taxon>Cuscuta</taxon>
        <taxon>Cuscuta subgen. Cuscuta</taxon>
    </lineage>
</organism>
<dbReference type="Proteomes" id="UP001152523">
    <property type="component" value="Unassembled WGS sequence"/>
</dbReference>
<sequence>MLDALVASVAHDLEGVPDVDDEGALDGRDVGPSVVFELAHVEPTDVILKEEGEGGDVRVAANSDREVGVGALGVVVDVDPTGAHEERSCGVVDFIDID</sequence>
<reference evidence="1" key="1">
    <citation type="submission" date="2022-07" db="EMBL/GenBank/DDBJ databases">
        <authorList>
            <person name="Macas J."/>
            <person name="Novak P."/>
            <person name="Neumann P."/>
        </authorList>
    </citation>
    <scope>NUCLEOTIDE SEQUENCE</scope>
</reference>
<gene>
    <name evidence="1" type="ORF">CEPIT_LOCUS34995</name>
</gene>
<evidence type="ECO:0000313" key="1">
    <source>
        <dbReference type="EMBL" id="CAH9136067.1"/>
    </source>
</evidence>
<keyword evidence="2" id="KW-1185">Reference proteome</keyword>
<comment type="caution">
    <text evidence="1">The sequence shown here is derived from an EMBL/GenBank/DDBJ whole genome shotgun (WGS) entry which is preliminary data.</text>
</comment>